<accession>A0A964XLH2</accession>
<keyword evidence="2" id="KW-0732">Signal</keyword>
<feature type="signal peptide" evidence="2">
    <location>
        <begin position="1"/>
        <end position="40"/>
    </location>
</feature>
<evidence type="ECO:0000313" key="4">
    <source>
        <dbReference type="Proteomes" id="UP000598297"/>
    </source>
</evidence>
<evidence type="ECO:0000256" key="2">
    <source>
        <dbReference type="SAM" id="SignalP"/>
    </source>
</evidence>
<name>A0A964XLH2_9ACTN</name>
<proteinExistence type="predicted"/>
<keyword evidence="4" id="KW-1185">Reference proteome</keyword>
<gene>
    <name evidence="3" type="ORF">GUY60_11910</name>
</gene>
<organism evidence="3 4">
    <name type="scientific">Streptomyces boluensis</name>
    <dbReference type="NCBI Taxonomy" id="1775135"/>
    <lineage>
        <taxon>Bacteria</taxon>
        <taxon>Bacillati</taxon>
        <taxon>Actinomycetota</taxon>
        <taxon>Actinomycetes</taxon>
        <taxon>Kitasatosporales</taxon>
        <taxon>Streptomycetaceae</taxon>
        <taxon>Streptomyces</taxon>
    </lineage>
</organism>
<feature type="compositionally biased region" description="Basic residues" evidence="1">
    <location>
        <begin position="7"/>
        <end position="20"/>
    </location>
</feature>
<dbReference type="EMBL" id="JAAAHS010000067">
    <property type="protein sequence ID" value="NBE52116.1"/>
    <property type="molecule type" value="Genomic_DNA"/>
</dbReference>
<dbReference type="OrthoDB" id="1444191at2"/>
<dbReference type="Proteomes" id="UP000598297">
    <property type="component" value="Unassembled WGS sequence"/>
</dbReference>
<evidence type="ECO:0000313" key="3">
    <source>
        <dbReference type="EMBL" id="NBE52116.1"/>
    </source>
</evidence>
<feature type="region of interest" description="Disordered" evidence="1">
    <location>
        <begin position="1"/>
        <end position="21"/>
    </location>
</feature>
<evidence type="ECO:0008006" key="5">
    <source>
        <dbReference type="Google" id="ProtNLM"/>
    </source>
</evidence>
<feature type="region of interest" description="Disordered" evidence="1">
    <location>
        <begin position="111"/>
        <end position="131"/>
    </location>
</feature>
<comment type="caution">
    <text evidence="3">The sequence shown here is derived from an EMBL/GenBank/DDBJ whole genome shotgun (WGS) entry which is preliminary data.</text>
</comment>
<dbReference type="Gene3D" id="2.60.120.200">
    <property type="match status" value="1"/>
</dbReference>
<protein>
    <recommendedName>
        <fullName evidence="5">Polysaccharide lyase-like protein</fullName>
    </recommendedName>
</protein>
<feature type="chain" id="PRO_5037951279" description="Polysaccharide lyase-like protein" evidence="2">
    <location>
        <begin position="41"/>
        <end position="297"/>
    </location>
</feature>
<dbReference type="AlphaFoldDB" id="A0A964XLH2"/>
<dbReference type="InterPro" id="IPR025975">
    <property type="entry name" value="Polysacc_lyase"/>
</dbReference>
<dbReference type="Pfam" id="PF14099">
    <property type="entry name" value="Polysacc_lyase"/>
    <property type="match status" value="1"/>
</dbReference>
<sequence length="297" mass="32924">MANAQRRTARRSTRKTKARTRTAAAAALAGTLTVVCLATAQAGQDDPARSATGEPRSSLSASTLLNVDYKDGSLNSGIPNLTTTHAKAEDASYVVKSGDDHAIAHKVTLDNPDYVSDGAPRSESATNDVPEGKLHVGDKRRYEFDVLLKDWKTYEPGDSETGDIFFQGKHAGGNKPSFYLMTKRNSIAFRSPLLGLQADVVDDFRPYVNKWMTFRVDVSWTDDKTGYYKVSTKMPGESDFTPRKTYDNVQTFHPENPTDFGYLKWGLYRPEESIANGDVPTRIVHHDNIRILDLAQQ</sequence>
<evidence type="ECO:0000256" key="1">
    <source>
        <dbReference type="SAM" id="MobiDB-lite"/>
    </source>
</evidence>
<dbReference type="RefSeq" id="WP_161696737.1">
    <property type="nucleotide sequence ID" value="NZ_JAAAHS010000067.1"/>
</dbReference>
<reference evidence="3" key="1">
    <citation type="submission" date="2020-01" db="EMBL/GenBank/DDBJ databases">
        <title>Whole-genome analyses of novel actinobacteria.</title>
        <authorList>
            <person name="Sahin N."/>
        </authorList>
    </citation>
    <scope>NUCLEOTIDE SEQUENCE</scope>
    <source>
        <strain evidence="3">YC537</strain>
    </source>
</reference>